<accession>A0ABQ4Y786</accession>
<keyword evidence="3" id="KW-1185">Reference proteome</keyword>
<dbReference type="SUPFAM" id="SSF56672">
    <property type="entry name" value="DNA/RNA polymerases"/>
    <property type="match status" value="1"/>
</dbReference>
<keyword evidence="2" id="KW-0808">Transferase</keyword>
<dbReference type="InterPro" id="IPR043502">
    <property type="entry name" value="DNA/RNA_pol_sf"/>
</dbReference>
<keyword evidence="2" id="KW-0548">Nucleotidyltransferase</keyword>
<dbReference type="GO" id="GO:0003964">
    <property type="term" value="F:RNA-directed DNA polymerase activity"/>
    <property type="evidence" value="ECO:0007669"/>
    <property type="project" value="UniProtKB-KW"/>
</dbReference>
<dbReference type="Pfam" id="PF17919">
    <property type="entry name" value="RT_RNaseH_2"/>
    <property type="match status" value="1"/>
</dbReference>
<evidence type="ECO:0000259" key="1">
    <source>
        <dbReference type="Pfam" id="PF17919"/>
    </source>
</evidence>
<name>A0ABQ4Y786_9ASTR</name>
<dbReference type="PANTHER" id="PTHR33067:SF35">
    <property type="entry name" value="ASPARTIC PEPTIDASE DDI1-TYPE DOMAIN-CONTAINING PROTEIN"/>
    <property type="match status" value="1"/>
</dbReference>
<dbReference type="InterPro" id="IPR041577">
    <property type="entry name" value="RT_RNaseH_2"/>
</dbReference>
<dbReference type="PANTHER" id="PTHR33067">
    <property type="entry name" value="RNA-DIRECTED DNA POLYMERASE-RELATED"/>
    <property type="match status" value="1"/>
</dbReference>
<dbReference type="Proteomes" id="UP001151760">
    <property type="component" value="Unassembled WGS sequence"/>
</dbReference>
<feature type="domain" description="Reverse transcriptase/retrotransposon-derived protein RNase H-like" evidence="1">
    <location>
        <begin position="244"/>
        <end position="327"/>
    </location>
</feature>
<reference evidence="2" key="1">
    <citation type="journal article" date="2022" name="Int. J. Mol. Sci.">
        <title>Draft Genome of Tanacetum Coccineum: Genomic Comparison of Closely Related Tanacetum-Family Plants.</title>
        <authorList>
            <person name="Yamashiro T."/>
            <person name="Shiraishi A."/>
            <person name="Nakayama K."/>
            <person name="Satake H."/>
        </authorList>
    </citation>
    <scope>NUCLEOTIDE SEQUENCE</scope>
</reference>
<evidence type="ECO:0000313" key="2">
    <source>
        <dbReference type="EMBL" id="GJS73526.1"/>
    </source>
</evidence>
<reference evidence="2" key="2">
    <citation type="submission" date="2022-01" db="EMBL/GenBank/DDBJ databases">
        <authorList>
            <person name="Yamashiro T."/>
            <person name="Shiraishi A."/>
            <person name="Satake H."/>
            <person name="Nakayama K."/>
        </authorList>
    </citation>
    <scope>NUCLEOTIDE SEQUENCE</scope>
</reference>
<organism evidence="2 3">
    <name type="scientific">Tanacetum coccineum</name>
    <dbReference type="NCBI Taxonomy" id="301880"/>
    <lineage>
        <taxon>Eukaryota</taxon>
        <taxon>Viridiplantae</taxon>
        <taxon>Streptophyta</taxon>
        <taxon>Embryophyta</taxon>
        <taxon>Tracheophyta</taxon>
        <taxon>Spermatophyta</taxon>
        <taxon>Magnoliopsida</taxon>
        <taxon>eudicotyledons</taxon>
        <taxon>Gunneridae</taxon>
        <taxon>Pentapetalae</taxon>
        <taxon>asterids</taxon>
        <taxon>campanulids</taxon>
        <taxon>Asterales</taxon>
        <taxon>Asteraceae</taxon>
        <taxon>Asteroideae</taxon>
        <taxon>Anthemideae</taxon>
        <taxon>Anthemidinae</taxon>
        <taxon>Tanacetum</taxon>
    </lineage>
</organism>
<proteinExistence type="predicted"/>
<gene>
    <name evidence="2" type="ORF">Tco_0706367</name>
</gene>
<evidence type="ECO:0000313" key="3">
    <source>
        <dbReference type="Proteomes" id="UP001151760"/>
    </source>
</evidence>
<dbReference type="Gene3D" id="3.10.20.370">
    <property type="match status" value="1"/>
</dbReference>
<sequence length="337" mass="38322">MSEITTYDPLYPNQPSFTPVVNNETNAKEDVPVKKENINTLNLGTHLSSTLYHPFKLSCIPFPSRLRKQKKVDDREKFLLIFKHININLPFLEALDQMPKGARVLKNLLSNKNLPQKKGYPGSFTLTRLIGTLLVKNASVNLEASINLMPQSLFMKLGILELKLTRMSIQLADRSIKYPIVTARAVIDIQDGKLSLRVVEESEPVGPLEWKVLENRLNPSMEEPPKVELMALPDSLEYAFLQGDDQLPAFETLKKELSKAPIMVKPDWSLPFEFMCDASDYAVGVVLRQRSGKYFQPIYYASKTMTEAQENYTTTKKELMVVVLAFDFGNISFFPKQ</sequence>
<comment type="caution">
    <text evidence="2">The sequence shown here is derived from an EMBL/GenBank/DDBJ whole genome shotgun (WGS) entry which is preliminary data.</text>
</comment>
<keyword evidence="2" id="KW-0695">RNA-directed DNA polymerase</keyword>
<dbReference type="EMBL" id="BQNB010010161">
    <property type="protein sequence ID" value="GJS73526.1"/>
    <property type="molecule type" value="Genomic_DNA"/>
</dbReference>
<protein>
    <submittedName>
        <fullName evidence="2">Reverse transcriptase domain-containing protein</fullName>
    </submittedName>
</protein>